<dbReference type="STRING" id="1117647.M5M_03790"/>
<keyword evidence="3" id="KW-0378">Hydrolase</keyword>
<sequence>MNRLNIAVSDTLTPRAGISKPGNATPPLENLRQRQSKLREQLAAQHCDGLLVFSEQNIRYLTGYTGEAATVLVTPVAVRLITDYRFTEEARESCKATRIYERDRDQETLASCVKRWAKEDGCRALAFEPEKVSVAQWAPIERALSHCTLKSIQGLIESLRKIKDDWELAQLVLAAQIADLSLAQCLPLLKPGITEAQFALELEYAMQKNGSTGVSFPTIAAFGTNTSRPHAIPGRKTLREGDLITVDFGAVVNGYRSDMTRSYVLGNASTKQQRLFDTVRAAQSAALSVLCRGTTGAQASEAAHAVLRQSEFAPFAGPGLGHGLGLFLHEQPWLGPHCDETLQTGYVVTVEPGIYIPDWGGLRIEDDVRITDTGFERITHAPTLFELIG</sequence>
<dbReference type="PANTHER" id="PTHR46112:SF8">
    <property type="entry name" value="CYTOPLASMIC PEPTIDASE PEPQ-RELATED"/>
    <property type="match status" value="1"/>
</dbReference>
<dbReference type="PANTHER" id="PTHR46112">
    <property type="entry name" value="AMINOPEPTIDASE"/>
    <property type="match status" value="1"/>
</dbReference>
<accession>K4KVI8</accession>
<dbReference type="InterPro" id="IPR001714">
    <property type="entry name" value="Pept_M24_MAP"/>
</dbReference>
<dbReference type="Proteomes" id="UP000000466">
    <property type="component" value="Chromosome"/>
</dbReference>
<dbReference type="EMBL" id="CP003746">
    <property type="protein sequence ID" value="AFU97967.1"/>
    <property type="molecule type" value="Genomic_DNA"/>
</dbReference>
<protein>
    <submittedName>
        <fullName evidence="3">Xaa-Pro aminopeptidase</fullName>
    </submittedName>
</protein>
<keyword evidence="3" id="KW-0031">Aminopeptidase</keyword>
<dbReference type="SUPFAM" id="SSF53092">
    <property type="entry name" value="Creatinase/prolidase N-terminal domain"/>
    <property type="match status" value="1"/>
</dbReference>
<dbReference type="GO" id="GO:0008235">
    <property type="term" value="F:metalloexopeptidase activity"/>
    <property type="evidence" value="ECO:0007669"/>
    <property type="project" value="UniProtKB-ARBA"/>
</dbReference>
<dbReference type="PRINTS" id="PR00599">
    <property type="entry name" value="MAPEPTIDASE"/>
</dbReference>
<dbReference type="InterPro" id="IPR000587">
    <property type="entry name" value="Creatinase_N"/>
</dbReference>
<dbReference type="InterPro" id="IPR029149">
    <property type="entry name" value="Creatin/AminoP/Spt16_N"/>
</dbReference>
<feature type="domain" description="Creatinase N-terminal" evidence="2">
    <location>
        <begin position="34"/>
        <end position="162"/>
    </location>
</feature>
<dbReference type="Pfam" id="PF01321">
    <property type="entry name" value="Creatinase_N"/>
    <property type="match status" value="1"/>
</dbReference>
<dbReference type="RefSeq" id="WP_015046140.1">
    <property type="nucleotide sequence ID" value="NC_018868.3"/>
</dbReference>
<dbReference type="Gene3D" id="3.40.350.10">
    <property type="entry name" value="Creatinase/prolidase N-terminal domain"/>
    <property type="match status" value="1"/>
</dbReference>
<dbReference type="GO" id="GO:0004177">
    <property type="term" value="F:aminopeptidase activity"/>
    <property type="evidence" value="ECO:0007669"/>
    <property type="project" value="UniProtKB-KW"/>
</dbReference>
<dbReference type="AlphaFoldDB" id="K4KVI8"/>
<evidence type="ECO:0000259" key="1">
    <source>
        <dbReference type="Pfam" id="PF00557"/>
    </source>
</evidence>
<gene>
    <name evidence="3" type="ordered locus">M5M_03790</name>
</gene>
<dbReference type="Pfam" id="PF00557">
    <property type="entry name" value="Peptidase_M24"/>
    <property type="match status" value="1"/>
</dbReference>
<dbReference type="Gene3D" id="3.90.230.10">
    <property type="entry name" value="Creatinase/methionine aminopeptidase superfamily"/>
    <property type="match status" value="1"/>
</dbReference>
<dbReference type="OrthoDB" id="9806388at2"/>
<keyword evidence="4" id="KW-1185">Reference proteome</keyword>
<keyword evidence="3" id="KW-0645">Protease</keyword>
<reference evidence="3 4" key="1">
    <citation type="journal article" date="2013" name="Genome Announc.">
        <title>Complete genome sequence of Simiduia agarivorans SA1(T), a marine bacterium able to degrade a variety of polysaccharides.</title>
        <authorList>
            <person name="Lin S.Y."/>
            <person name="Shieh W.Y."/>
            <person name="Chen J.S."/>
            <person name="Tang S.L."/>
        </authorList>
    </citation>
    <scope>NUCLEOTIDE SEQUENCE [LARGE SCALE GENOMIC DNA]</scope>
    <source>
        <strain evidence="4">DSM 21679 / JCM 13881 / BCRC 17597 / SA1</strain>
    </source>
</reference>
<dbReference type="eggNOG" id="COG0006">
    <property type="taxonomic scope" value="Bacteria"/>
</dbReference>
<organism evidence="3 4">
    <name type="scientific">Simiduia agarivorans (strain DSM 21679 / JCM 13881 / BCRC 17597 / SA1)</name>
    <dbReference type="NCBI Taxonomy" id="1117647"/>
    <lineage>
        <taxon>Bacteria</taxon>
        <taxon>Pseudomonadati</taxon>
        <taxon>Pseudomonadota</taxon>
        <taxon>Gammaproteobacteria</taxon>
        <taxon>Cellvibrionales</taxon>
        <taxon>Cellvibrionaceae</taxon>
        <taxon>Simiduia</taxon>
    </lineage>
</organism>
<dbReference type="InterPro" id="IPR000994">
    <property type="entry name" value="Pept_M24"/>
</dbReference>
<dbReference type="HOGENOM" id="CLU_017266_4_2_6"/>
<dbReference type="SUPFAM" id="SSF55920">
    <property type="entry name" value="Creatinase/aminopeptidase"/>
    <property type="match status" value="1"/>
</dbReference>
<proteinExistence type="predicted"/>
<feature type="domain" description="Peptidase M24" evidence="1">
    <location>
        <begin position="174"/>
        <end position="372"/>
    </location>
</feature>
<dbReference type="InterPro" id="IPR050659">
    <property type="entry name" value="Peptidase_M24B"/>
</dbReference>
<evidence type="ECO:0000313" key="3">
    <source>
        <dbReference type="EMBL" id="AFU97967.1"/>
    </source>
</evidence>
<evidence type="ECO:0000259" key="2">
    <source>
        <dbReference type="Pfam" id="PF01321"/>
    </source>
</evidence>
<evidence type="ECO:0000313" key="4">
    <source>
        <dbReference type="Proteomes" id="UP000000466"/>
    </source>
</evidence>
<dbReference type="KEGG" id="saga:M5M_03790"/>
<name>K4KVI8_SIMAS</name>
<dbReference type="InterPro" id="IPR036005">
    <property type="entry name" value="Creatinase/aminopeptidase-like"/>
</dbReference>